<proteinExistence type="predicted"/>
<protein>
    <recommendedName>
        <fullName evidence="4">Transposase</fullName>
    </recommendedName>
</protein>
<organism evidence="2 3">
    <name type="scientific">Streptomyces hydrogenans</name>
    <dbReference type="NCBI Taxonomy" id="1873719"/>
    <lineage>
        <taxon>Bacteria</taxon>
        <taxon>Bacillati</taxon>
        <taxon>Actinomycetota</taxon>
        <taxon>Actinomycetes</taxon>
        <taxon>Kitasatosporales</taxon>
        <taxon>Streptomycetaceae</taxon>
        <taxon>Streptomyces</taxon>
    </lineage>
</organism>
<name>A0ABQ3PMR0_9ACTN</name>
<evidence type="ECO:0000313" key="2">
    <source>
        <dbReference type="EMBL" id="GHI26316.1"/>
    </source>
</evidence>
<feature type="region of interest" description="Disordered" evidence="1">
    <location>
        <begin position="1"/>
        <end position="20"/>
    </location>
</feature>
<keyword evidence="3" id="KW-1185">Reference proteome</keyword>
<sequence>MRGDPTASGLPTAPAANRPRTAPAVAVAIIARRMNFMTVSFLDSLWIPEGFEWQKAARNIPPGFSRMCFGVLEFHFLRRPAHEIH</sequence>
<dbReference type="EMBL" id="BNDW01000102">
    <property type="protein sequence ID" value="GHI26316.1"/>
    <property type="molecule type" value="Genomic_DNA"/>
</dbReference>
<evidence type="ECO:0000313" key="3">
    <source>
        <dbReference type="Proteomes" id="UP001052739"/>
    </source>
</evidence>
<gene>
    <name evidence="2" type="ORF">Shyd_76870</name>
</gene>
<feature type="compositionally biased region" description="Low complexity" evidence="1">
    <location>
        <begin position="11"/>
        <end position="20"/>
    </location>
</feature>
<evidence type="ECO:0008006" key="4">
    <source>
        <dbReference type="Google" id="ProtNLM"/>
    </source>
</evidence>
<comment type="caution">
    <text evidence="2">The sequence shown here is derived from an EMBL/GenBank/DDBJ whole genome shotgun (WGS) entry which is preliminary data.</text>
</comment>
<evidence type="ECO:0000256" key="1">
    <source>
        <dbReference type="SAM" id="MobiDB-lite"/>
    </source>
</evidence>
<dbReference type="Proteomes" id="UP001052739">
    <property type="component" value="Unassembled WGS sequence"/>
</dbReference>
<reference evidence="2" key="1">
    <citation type="submission" date="2024-05" db="EMBL/GenBank/DDBJ databases">
        <title>Whole genome shotgun sequence of Streptomyces hydrogenans NBRC 13475.</title>
        <authorList>
            <person name="Komaki H."/>
            <person name="Tamura T."/>
        </authorList>
    </citation>
    <scope>NUCLEOTIDE SEQUENCE</scope>
    <source>
        <strain evidence="2">NBRC 13475</strain>
    </source>
</reference>
<accession>A0ABQ3PMR0</accession>